<dbReference type="PANTHER" id="PTHR11223:SF3">
    <property type="entry name" value="EXPORTIN-5"/>
    <property type="match status" value="1"/>
</dbReference>
<feature type="region of interest" description="Disordered" evidence="2">
    <location>
        <begin position="759"/>
        <end position="792"/>
    </location>
</feature>
<feature type="compositionally biased region" description="Pro residues" evidence="2">
    <location>
        <begin position="772"/>
        <end position="791"/>
    </location>
</feature>
<dbReference type="GO" id="GO:0006611">
    <property type="term" value="P:protein export from nucleus"/>
    <property type="evidence" value="ECO:0007669"/>
    <property type="project" value="InterPro"/>
</dbReference>
<name>A0A1Y1I4J3_KLENI</name>
<organism evidence="4 5">
    <name type="scientific">Klebsormidium nitens</name>
    <name type="common">Green alga</name>
    <name type="synonym">Ulothrix nitens</name>
    <dbReference type="NCBI Taxonomy" id="105231"/>
    <lineage>
        <taxon>Eukaryota</taxon>
        <taxon>Viridiplantae</taxon>
        <taxon>Streptophyta</taxon>
        <taxon>Klebsormidiophyceae</taxon>
        <taxon>Klebsormidiales</taxon>
        <taxon>Klebsormidiaceae</taxon>
        <taxon>Klebsormidium</taxon>
    </lineage>
</organism>
<dbReference type="InterPro" id="IPR016024">
    <property type="entry name" value="ARM-type_fold"/>
</dbReference>
<dbReference type="GO" id="GO:0005737">
    <property type="term" value="C:cytoplasm"/>
    <property type="evidence" value="ECO:0000318"/>
    <property type="project" value="GO_Central"/>
</dbReference>
<dbReference type="InterPro" id="IPR013598">
    <property type="entry name" value="Exportin-1/Importin-b-like"/>
</dbReference>
<dbReference type="GO" id="GO:0005634">
    <property type="term" value="C:nucleus"/>
    <property type="evidence" value="ECO:0000318"/>
    <property type="project" value="GO_Central"/>
</dbReference>
<dbReference type="PROSITE" id="PS50166">
    <property type="entry name" value="IMPORTIN_B_NT"/>
    <property type="match status" value="1"/>
</dbReference>
<dbReference type="Proteomes" id="UP000054558">
    <property type="component" value="Unassembled WGS sequence"/>
</dbReference>
<dbReference type="SUPFAM" id="SSF48371">
    <property type="entry name" value="ARM repeat"/>
    <property type="match status" value="1"/>
</dbReference>
<dbReference type="InterPro" id="IPR045478">
    <property type="entry name" value="Exportin-5_C"/>
</dbReference>
<dbReference type="EMBL" id="DF237105">
    <property type="protein sequence ID" value="GAQ83657.1"/>
    <property type="molecule type" value="Genomic_DNA"/>
</dbReference>
<dbReference type="InterPro" id="IPR001494">
    <property type="entry name" value="Importin-beta_N"/>
</dbReference>
<evidence type="ECO:0000313" key="4">
    <source>
        <dbReference type="EMBL" id="GAQ83657.1"/>
    </source>
</evidence>
<dbReference type="GO" id="GO:0003723">
    <property type="term" value="F:RNA binding"/>
    <property type="evidence" value="ECO:0000318"/>
    <property type="project" value="GO_Central"/>
</dbReference>
<gene>
    <name evidence="4" type="ORF">KFL_001560250</name>
</gene>
<dbReference type="Pfam" id="PF08389">
    <property type="entry name" value="Xpo1"/>
    <property type="match status" value="1"/>
</dbReference>
<dbReference type="PANTHER" id="PTHR11223">
    <property type="entry name" value="EXPORTIN 1/5"/>
    <property type="match status" value="1"/>
</dbReference>
<dbReference type="GO" id="GO:0005049">
    <property type="term" value="F:nuclear export signal receptor activity"/>
    <property type="evidence" value="ECO:0000318"/>
    <property type="project" value="GO_Central"/>
</dbReference>
<comment type="similarity">
    <text evidence="1">Belongs to the exportin family.</text>
</comment>
<dbReference type="STRING" id="105231.A0A1Y1I4J3"/>
<keyword evidence="5" id="KW-1185">Reference proteome</keyword>
<evidence type="ECO:0000256" key="2">
    <source>
        <dbReference type="SAM" id="MobiDB-lite"/>
    </source>
</evidence>
<dbReference type="OMA" id="IAKRSWG"/>
<accession>A0A1Y1I4J3</accession>
<dbReference type="GO" id="GO:0031267">
    <property type="term" value="F:small GTPase binding"/>
    <property type="evidence" value="ECO:0007669"/>
    <property type="project" value="InterPro"/>
</dbReference>
<evidence type="ECO:0000259" key="3">
    <source>
        <dbReference type="PROSITE" id="PS50166"/>
    </source>
</evidence>
<evidence type="ECO:0000313" key="5">
    <source>
        <dbReference type="Proteomes" id="UP000054558"/>
    </source>
</evidence>
<dbReference type="OrthoDB" id="2215036at2759"/>
<dbReference type="Gene3D" id="1.25.10.10">
    <property type="entry name" value="Leucine-rich Repeat Variant"/>
    <property type="match status" value="1"/>
</dbReference>
<dbReference type="GO" id="GO:0006405">
    <property type="term" value="P:RNA export from nucleus"/>
    <property type="evidence" value="ECO:0000318"/>
    <property type="project" value="GO_Central"/>
</dbReference>
<dbReference type="Pfam" id="PF19273">
    <property type="entry name" value="Exportin-5"/>
    <property type="match status" value="2"/>
</dbReference>
<evidence type="ECO:0000256" key="1">
    <source>
        <dbReference type="ARBA" id="ARBA00009466"/>
    </source>
</evidence>
<feature type="domain" description="Importin N-terminal" evidence="3">
    <location>
        <begin position="33"/>
        <end position="101"/>
    </location>
</feature>
<dbReference type="AlphaFoldDB" id="A0A1Y1I4J3"/>
<dbReference type="InterPro" id="IPR045065">
    <property type="entry name" value="XPO1/5"/>
</dbReference>
<proteinExistence type="inferred from homology"/>
<dbReference type="InterPro" id="IPR011989">
    <property type="entry name" value="ARM-like"/>
</dbReference>
<reference evidence="4 5" key="1">
    <citation type="journal article" date="2014" name="Nat. Commun.">
        <title>Klebsormidium flaccidum genome reveals primary factors for plant terrestrial adaptation.</title>
        <authorList>
            <person name="Hori K."/>
            <person name="Maruyama F."/>
            <person name="Fujisawa T."/>
            <person name="Togashi T."/>
            <person name="Yamamoto N."/>
            <person name="Seo M."/>
            <person name="Sato S."/>
            <person name="Yamada T."/>
            <person name="Mori H."/>
            <person name="Tajima N."/>
            <person name="Moriyama T."/>
            <person name="Ikeuchi M."/>
            <person name="Watanabe M."/>
            <person name="Wada H."/>
            <person name="Kobayashi K."/>
            <person name="Saito M."/>
            <person name="Masuda T."/>
            <person name="Sasaki-Sekimoto Y."/>
            <person name="Mashiguchi K."/>
            <person name="Awai K."/>
            <person name="Shimojima M."/>
            <person name="Masuda S."/>
            <person name="Iwai M."/>
            <person name="Nobusawa T."/>
            <person name="Narise T."/>
            <person name="Kondo S."/>
            <person name="Saito H."/>
            <person name="Sato R."/>
            <person name="Murakawa M."/>
            <person name="Ihara Y."/>
            <person name="Oshima-Yamada Y."/>
            <person name="Ohtaka K."/>
            <person name="Satoh M."/>
            <person name="Sonobe K."/>
            <person name="Ishii M."/>
            <person name="Ohtani R."/>
            <person name="Kanamori-Sato M."/>
            <person name="Honoki R."/>
            <person name="Miyazaki D."/>
            <person name="Mochizuki H."/>
            <person name="Umetsu J."/>
            <person name="Higashi K."/>
            <person name="Shibata D."/>
            <person name="Kamiya Y."/>
            <person name="Sato N."/>
            <person name="Nakamura Y."/>
            <person name="Tabata S."/>
            <person name="Ida S."/>
            <person name="Kurokawa K."/>
            <person name="Ohta H."/>
        </authorList>
    </citation>
    <scope>NUCLEOTIDE SEQUENCE [LARGE SCALE GENOMIC DNA]</scope>
    <source>
        <strain evidence="4 5">NIES-2285</strain>
    </source>
</reference>
<sequence>MAAVGGQEATSILQALQVALDVTGAGKDKRKAASDFLEQVKLGEVHSVTNAALFLVQASQPLEVRHYAFSLLQHVAHSRWSDVPPAERNPLANLFLQLLATSGGEGEPWAIKSRAAALVAEVIRQEGPKLLEEVLPPLREMAQQGPVQAETVAMLLRWLPEDVTVHNEDLDAPARRALLGGLTSNLSTILPLLYNLASVHCGAAMAAVQSGRQLEARPHAAVVTAALAAADAYSDWAPVVGLESSRLIEAAGALLQAREFRDGAAEFLKHVAGRRRPTDERERETLDQHDAALGHVAASLVAAAPSALTQAQASDNQDEDRDYAERIAEGLAAVGSMNAAAVAGQGPTAVTAFLTQVLGFLSSSVALANPILPGVTSLLRDAAAPKDKAKPKPGPSLQLPPEWTTAVLEAVHEKVRRCSGHGLILEEGVEGSSEDNGGDCPPEFESGRDYGTYRGKLSDVIRLVGGVQPQLAVEYACRQVMTATTAAAQAPRPAPKEVLVAVEAAHVVLENVLAGAPSTALEAAARSGGQAQQDDLGLATPLEAMLLHLLSLQVSAAGLVHLQGRLFDACGPYLAFGPAAVPNVLHKLLLMLQGLVLPPGSQHSEPSIPAHGNPRDKAPIWSARLLVCTSILRVARSAGSGLVPHLESIAGAIGQMHSAGQLTPSEHNSLAEAIMVISTSAGAERQAQVLEWLLAPLRQQWVDSAWQQTISTPAGLATLLQLPQSPAANGLSSGPAPYWWIYHAISLFEKALRRSAPHNQAGLQHVRVPRSPSTPPPAVGRPTTPPAPPHPMGQHLGWIVPPLLHLLQAVHRLWEPEVQRTLSPTLQAALRLEEQVPRNWLKGVREAGYTVLGTAAARVPGFFDRSEWGAVAASALTGSLAAMEIRHLRLLIKSVVSPIVSHCPPPQWEAWLAPLVPPVLAQAHTTLAGGWAQLATQTGGPPLQQTKGGAAEEILLDKMVRDLSRDVCSLLALFAPSSFPPTKPEPSQQIRNQVDPGLLGWLLQHPPAAAAGLELATQALTWPDTEAAQKALILASGAAQVAPADPRLHELVGRTLLATAVRALALESNAQIQADLLALVLDIYLRLAPVTPAVRQVLSSLPNMTSAALAEFEAAVGATSSVKEQRVAVRTLLQGGAGGQLRALTPQKAGNVITNLTDRGNLMQERSNARQLAQEPESQGGPIGLALFQ</sequence>
<protein>
    <recommendedName>
        <fullName evidence="3">Importin N-terminal domain-containing protein</fullName>
    </recommendedName>
</protein>